<evidence type="ECO:0000313" key="1">
    <source>
        <dbReference type="EMBL" id="KAF2179446.1"/>
    </source>
</evidence>
<dbReference type="Proteomes" id="UP000800200">
    <property type="component" value="Unassembled WGS sequence"/>
</dbReference>
<accession>A0A6A6DP77</accession>
<gene>
    <name evidence="1" type="ORF">K469DRAFT_716435</name>
</gene>
<dbReference type="AlphaFoldDB" id="A0A6A6DP77"/>
<protein>
    <recommendedName>
        <fullName evidence="3">Fungal N-terminal domain-containing protein</fullName>
    </recommendedName>
</protein>
<reference evidence="1" key="1">
    <citation type="journal article" date="2020" name="Stud. Mycol.">
        <title>101 Dothideomycetes genomes: a test case for predicting lifestyles and emergence of pathogens.</title>
        <authorList>
            <person name="Haridas S."/>
            <person name="Albert R."/>
            <person name="Binder M."/>
            <person name="Bloem J."/>
            <person name="Labutti K."/>
            <person name="Salamov A."/>
            <person name="Andreopoulos B."/>
            <person name="Baker S."/>
            <person name="Barry K."/>
            <person name="Bills G."/>
            <person name="Bluhm B."/>
            <person name="Cannon C."/>
            <person name="Castanera R."/>
            <person name="Culley D."/>
            <person name="Daum C."/>
            <person name="Ezra D."/>
            <person name="Gonzalez J."/>
            <person name="Henrissat B."/>
            <person name="Kuo A."/>
            <person name="Liang C."/>
            <person name="Lipzen A."/>
            <person name="Lutzoni F."/>
            <person name="Magnuson J."/>
            <person name="Mondo S."/>
            <person name="Nolan M."/>
            <person name="Ohm R."/>
            <person name="Pangilinan J."/>
            <person name="Park H.-J."/>
            <person name="Ramirez L."/>
            <person name="Alfaro M."/>
            <person name="Sun H."/>
            <person name="Tritt A."/>
            <person name="Yoshinaga Y."/>
            <person name="Zwiers L.-H."/>
            <person name="Turgeon B."/>
            <person name="Goodwin S."/>
            <person name="Spatafora J."/>
            <person name="Crous P."/>
            <person name="Grigoriev I."/>
        </authorList>
    </citation>
    <scope>NUCLEOTIDE SEQUENCE</scope>
    <source>
        <strain evidence="1">CBS 207.26</strain>
    </source>
</reference>
<name>A0A6A6DP77_9PEZI</name>
<proteinExistence type="predicted"/>
<evidence type="ECO:0008006" key="3">
    <source>
        <dbReference type="Google" id="ProtNLM"/>
    </source>
</evidence>
<sequence length="74" mass="8135">MTETFGVGEGILAVIDLIAKAINKCKHLLETAHDVLTNLRHIFSDISPLKAALESLHYPSDADTEFSDTVRNLN</sequence>
<organism evidence="1 2">
    <name type="scientific">Zopfia rhizophila CBS 207.26</name>
    <dbReference type="NCBI Taxonomy" id="1314779"/>
    <lineage>
        <taxon>Eukaryota</taxon>
        <taxon>Fungi</taxon>
        <taxon>Dikarya</taxon>
        <taxon>Ascomycota</taxon>
        <taxon>Pezizomycotina</taxon>
        <taxon>Dothideomycetes</taxon>
        <taxon>Dothideomycetes incertae sedis</taxon>
        <taxon>Zopfiaceae</taxon>
        <taxon>Zopfia</taxon>
    </lineage>
</organism>
<keyword evidence="2" id="KW-1185">Reference proteome</keyword>
<evidence type="ECO:0000313" key="2">
    <source>
        <dbReference type="Proteomes" id="UP000800200"/>
    </source>
</evidence>
<dbReference type="EMBL" id="ML994667">
    <property type="protein sequence ID" value="KAF2179446.1"/>
    <property type="molecule type" value="Genomic_DNA"/>
</dbReference>